<dbReference type="Pfam" id="PF00226">
    <property type="entry name" value="DnaJ"/>
    <property type="match status" value="1"/>
</dbReference>
<dbReference type="SUPFAM" id="SSF46565">
    <property type="entry name" value="Chaperone J-domain"/>
    <property type="match status" value="1"/>
</dbReference>
<keyword evidence="8" id="KW-1185">Reference proteome</keyword>
<reference evidence="7 8" key="1">
    <citation type="submission" date="2011-02" db="EMBL/GenBank/DDBJ databases">
        <title>The Genome Sequence of Mortierella verticillata NRRL 6337.</title>
        <authorList>
            <consortium name="The Broad Institute Genome Sequencing Platform"/>
            <person name="Russ C."/>
            <person name="Cuomo C."/>
            <person name="Burger G."/>
            <person name="Gray M.W."/>
            <person name="Holland P.W.H."/>
            <person name="King N."/>
            <person name="Lang F.B.F."/>
            <person name="Roger A.J."/>
            <person name="Ruiz-Trillo I."/>
            <person name="Young S.K."/>
            <person name="Zeng Q."/>
            <person name="Gargeya S."/>
            <person name="Alvarado L."/>
            <person name="Berlin A."/>
            <person name="Chapman S.B."/>
            <person name="Chen Z."/>
            <person name="Freedman E."/>
            <person name="Gellesch M."/>
            <person name="Goldberg J."/>
            <person name="Griggs A."/>
            <person name="Gujja S."/>
            <person name="Heilman E."/>
            <person name="Heiman D."/>
            <person name="Howarth C."/>
            <person name="Mehta T."/>
            <person name="Neiman D."/>
            <person name="Pearson M."/>
            <person name="Roberts A."/>
            <person name="Saif S."/>
            <person name="Shea T."/>
            <person name="Shenoy N."/>
            <person name="Sisk P."/>
            <person name="Stolte C."/>
            <person name="Sykes S."/>
            <person name="White J."/>
            <person name="Yandava C."/>
            <person name="Haas B."/>
            <person name="Nusbaum C."/>
            <person name="Birren B."/>
        </authorList>
    </citation>
    <scope>NUCLEOTIDE SEQUENCE [LARGE SCALE GENOMIC DNA]</scope>
    <source>
        <strain evidence="7 8">NRRL 6337</strain>
    </source>
</reference>
<accession>A0A086TK28</accession>
<dbReference type="Gene3D" id="1.10.287.110">
    <property type="entry name" value="DnaJ domain"/>
    <property type="match status" value="1"/>
</dbReference>
<dbReference type="Pfam" id="PF09320">
    <property type="entry name" value="DUF1977"/>
    <property type="match status" value="1"/>
</dbReference>
<keyword evidence="3" id="KW-1133">Transmembrane helix</keyword>
<dbReference type="InterPro" id="IPR051100">
    <property type="entry name" value="DnaJ_subfamily_B/C"/>
</dbReference>
<dbReference type="InterPro" id="IPR015399">
    <property type="entry name" value="DUF1977_DnaJ-like"/>
</dbReference>
<gene>
    <name evidence="7" type="ORF">MVEG_11516</name>
</gene>
<evidence type="ECO:0000259" key="6">
    <source>
        <dbReference type="PROSITE" id="PS50076"/>
    </source>
</evidence>
<comment type="subcellular location">
    <subcellularLocation>
        <location evidence="1">Membrane</location>
        <topology evidence="1">Single-pass membrane protein</topology>
    </subcellularLocation>
</comment>
<dbReference type="PANTHER" id="PTHR43908">
    <property type="entry name" value="AT29763P-RELATED"/>
    <property type="match status" value="1"/>
</dbReference>
<dbReference type="Proteomes" id="UP000243308">
    <property type="component" value="Unassembled WGS sequence"/>
</dbReference>
<dbReference type="GO" id="GO:0030544">
    <property type="term" value="F:Hsp70 protein binding"/>
    <property type="evidence" value="ECO:0007669"/>
    <property type="project" value="TreeGrafter"/>
</dbReference>
<dbReference type="EMBL" id="KN042432">
    <property type="protein sequence ID" value="KFH62305.1"/>
    <property type="molecule type" value="Genomic_DNA"/>
</dbReference>
<dbReference type="InterPro" id="IPR036869">
    <property type="entry name" value="J_dom_sf"/>
</dbReference>
<dbReference type="SMART" id="SM00271">
    <property type="entry name" value="DnaJ"/>
    <property type="match status" value="1"/>
</dbReference>
<dbReference type="GO" id="GO:0071218">
    <property type="term" value="P:cellular response to misfolded protein"/>
    <property type="evidence" value="ECO:0007669"/>
    <property type="project" value="TreeGrafter"/>
</dbReference>
<proteinExistence type="predicted"/>
<keyword evidence="2" id="KW-0812">Transmembrane</keyword>
<evidence type="ECO:0000313" key="8">
    <source>
        <dbReference type="Proteomes" id="UP000243308"/>
    </source>
</evidence>
<dbReference type="InterPro" id="IPR001623">
    <property type="entry name" value="DnaJ_domain"/>
</dbReference>
<evidence type="ECO:0000256" key="3">
    <source>
        <dbReference type="ARBA" id="ARBA00022989"/>
    </source>
</evidence>
<evidence type="ECO:0000256" key="1">
    <source>
        <dbReference type="ARBA" id="ARBA00004167"/>
    </source>
</evidence>
<feature type="region of interest" description="Disordered" evidence="5">
    <location>
        <begin position="267"/>
        <end position="298"/>
    </location>
</feature>
<evidence type="ECO:0000256" key="4">
    <source>
        <dbReference type="ARBA" id="ARBA00023136"/>
    </source>
</evidence>
<dbReference type="OrthoDB" id="1507364at2759"/>
<feature type="domain" description="J" evidence="6">
    <location>
        <begin position="135"/>
        <end position="199"/>
    </location>
</feature>
<feature type="compositionally biased region" description="Basic and acidic residues" evidence="5">
    <location>
        <begin position="108"/>
        <end position="119"/>
    </location>
</feature>
<dbReference type="AlphaFoldDB" id="A0A086TK28"/>
<name>A0A086TK28_9FUNG</name>
<keyword evidence="4" id="KW-0472">Membrane</keyword>
<evidence type="ECO:0000313" key="7">
    <source>
        <dbReference type="EMBL" id="KFH62305.1"/>
    </source>
</evidence>
<dbReference type="CDD" id="cd06257">
    <property type="entry name" value="DnaJ"/>
    <property type="match status" value="1"/>
</dbReference>
<dbReference type="PROSITE" id="PS50076">
    <property type="entry name" value="DNAJ_2"/>
    <property type="match status" value="1"/>
</dbReference>
<feature type="compositionally biased region" description="Low complexity" evidence="5">
    <location>
        <begin position="56"/>
        <end position="98"/>
    </location>
</feature>
<organism evidence="7 8">
    <name type="scientific">Podila verticillata NRRL 6337</name>
    <dbReference type="NCBI Taxonomy" id="1069443"/>
    <lineage>
        <taxon>Eukaryota</taxon>
        <taxon>Fungi</taxon>
        <taxon>Fungi incertae sedis</taxon>
        <taxon>Mucoromycota</taxon>
        <taxon>Mortierellomycotina</taxon>
        <taxon>Mortierellomycetes</taxon>
        <taxon>Mortierellales</taxon>
        <taxon>Mortierellaceae</taxon>
        <taxon>Podila</taxon>
    </lineage>
</organism>
<dbReference type="FunFam" id="1.10.287.110:FF:000070">
    <property type="entry name" value="Endoplasmic reticulum protein, putative"/>
    <property type="match status" value="1"/>
</dbReference>
<protein>
    <submittedName>
        <fullName evidence="7">DnaJ subfamily B member 12</fullName>
    </submittedName>
</protein>
<evidence type="ECO:0000256" key="5">
    <source>
        <dbReference type="SAM" id="MobiDB-lite"/>
    </source>
</evidence>
<evidence type="ECO:0000256" key="2">
    <source>
        <dbReference type="ARBA" id="ARBA00022692"/>
    </source>
</evidence>
<sequence length="458" mass="49307">MEVNKDEALRCLEIGRRHLNNGNFASARKFGGKSIALFPTPEAKQFLAKVDQQEASASPSTGSSSSFSGSTNPSSTPSSTKSSPNPGSSEFGSSSRPNSVPPRPRSTPVEHKPAERDYTPEQVAAVKAIRSSGGDFYKVLGVGKDANESEIKKAYRKLALQMHPDKNGAPGADEAFKIVSKAFTVLSDPQKRAIFDQHGPDEGKSSGVNYDRANPTGHGFGGGMHGMNGMNGFGEEISPEELFNMFFGGGQFGGSFHSATFAGPGFGTRQFGARQQRTQTQHRQQRQHPHQAGGDGATSGLSSLIQILPLILLFIISMTSSFFSDSDSSTSTSSSGLNSYTPEFSLASHGSFKSPRFTNAHNVPYFVNERKFKSTFMTTKDGSSTPFIDYERVISGYKVGSILKQLEDNVEITYLKTMQAHCQDEKKKKEIAHNPGNGILWPGQEALGSGAKDVHGEL</sequence>
<dbReference type="PRINTS" id="PR00625">
    <property type="entry name" value="JDOMAIN"/>
</dbReference>
<feature type="region of interest" description="Disordered" evidence="5">
    <location>
        <begin position="48"/>
        <end position="120"/>
    </location>
</feature>
<dbReference type="GO" id="GO:0005789">
    <property type="term" value="C:endoplasmic reticulum membrane"/>
    <property type="evidence" value="ECO:0007669"/>
    <property type="project" value="TreeGrafter"/>
</dbReference>
<dbReference type="PANTHER" id="PTHR43908:SF3">
    <property type="entry name" value="AT29763P-RELATED"/>
    <property type="match status" value="1"/>
</dbReference>